<protein>
    <submittedName>
        <fullName evidence="1">Uncharacterized protein</fullName>
    </submittedName>
</protein>
<dbReference type="KEGG" id="rml:FF011L_45400"/>
<dbReference type="EMBL" id="CP036262">
    <property type="protein sequence ID" value="QDS95740.1"/>
    <property type="molecule type" value="Genomic_DNA"/>
</dbReference>
<evidence type="ECO:0000313" key="2">
    <source>
        <dbReference type="Proteomes" id="UP000320672"/>
    </source>
</evidence>
<name>A0A517MLK7_9BACT</name>
<organism evidence="1 2">
    <name type="scientific">Roseimaritima multifibrata</name>
    <dbReference type="NCBI Taxonomy" id="1930274"/>
    <lineage>
        <taxon>Bacteria</taxon>
        <taxon>Pseudomonadati</taxon>
        <taxon>Planctomycetota</taxon>
        <taxon>Planctomycetia</taxon>
        <taxon>Pirellulales</taxon>
        <taxon>Pirellulaceae</taxon>
        <taxon>Roseimaritima</taxon>
    </lineage>
</organism>
<evidence type="ECO:0000313" key="1">
    <source>
        <dbReference type="EMBL" id="QDS95740.1"/>
    </source>
</evidence>
<sequence>MTVSSGTLLWIGNSNQREFVEAFEYCQRFATQLAWRADFADAIARPADGVTNILAARHVRQLVASEFLSKLEQIYPLVPKTLLVGSGCEGEGRTGVPFPGWQRLPWHAWQQVVPGWFGPPDSAVAAGSATGMTLVVSANYLTAVPFLELLTVQNRAAVWASPETMGTVRGASHVIWDDSAAPAGDPQRWRDRLAGVSTTAGVRHAWIVNYPRWEQMQAAKLGGVDTVLSKPFRHPALLRFLDIPRETSS</sequence>
<proteinExistence type="predicted"/>
<dbReference type="RefSeq" id="WP_145353983.1">
    <property type="nucleotide sequence ID" value="NZ_CP036262.1"/>
</dbReference>
<gene>
    <name evidence="1" type="ORF">FF011L_45400</name>
</gene>
<dbReference type="AlphaFoldDB" id="A0A517MLK7"/>
<keyword evidence="2" id="KW-1185">Reference proteome</keyword>
<accession>A0A517MLK7</accession>
<dbReference type="Proteomes" id="UP000320672">
    <property type="component" value="Chromosome"/>
</dbReference>
<dbReference type="OrthoDB" id="254312at2"/>
<reference evidence="1 2" key="1">
    <citation type="submission" date="2019-02" db="EMBL/GenBank/DDBJ databases">
        <title>Deep-cultivation of Planctomycetes and their phenomic and genomic characterization uncovers novel biology.</title>
        <authorList>
            <person name="Wiegand S."/>
            <person name="Jogler M."/>
            <person name="Boedeker C."/>
            <person name="Pinto D."/>
            <person name="Vollmers J."/>
            <person name="Rivas-Marin E."/>
            <person name="Kohn T."/>
            <person name="Peeters S.H."/>
            <person name="Heuer A."/>
            <person name="Rast P."/>
            <person name="Oberbeckmann S."/>
            <person name="Bunk B."/>
            <person name="Jeske O."/>
            <person name="Meyerdierks A."/>
            <person name="Storesund J.E."/>
            <person name="Kallscheuer N."/>
            <person name="Luecker S."/>
            <person name="Lage O.M."/>
            <person name="Pohl T."/>
            <person name="Merkel B.J."/>
            <person name="Hornburger P."/>
            <person name="Mueller R.-W."/>
            <person name="Bruemmer F."/>
            <person name="Labrenz M."/>
            <person name="Spormann A.M."/>
            <person name="Op den Camp H."/>
            <person name="Overmann J."/>
            <person name="Amann R."/>
            <person name="Jetten M.S.M."/>
            <person name="Mascher T."/>
            <person name="Medema M.H."/>
            <person name="Devos D.P."/>
            <person name="Kaster A.-K."/>
            <person name="Ovreas L."/>
            <person name="Rohde M."/>
            <person name="Galperin M.Y."/>
            <person name="Jogler C."/>
        </authorList>
    </citation>
    <scope>NUCLEOTIDE SEQUENCE [LARGE SCALE GENOMIC DNA]</scope>
    <source>
        <strain evidence="1 2">FF011L</strain>
    </source>
</reference>